<evidence type="ECO:0000256" key="4">
    <source>
        <dbReference type="ARBA" id="ARBA00022989"/>
    </source>
</evidence>
<name>A0ABQ1EH23_9CLOT</name>
<feature type="transmembrane region" description="Helical" evidence="6">
    <location>
        <begin position="6"/>
        <end position="26"/>
    </location>
</feature>
<evidence type="ECO:0000313" key="7">
    <source>
        <dbReference type="EMBL" id="GFZ34120.1"/>
    </source>
</evidence>
<comment type="subcellular location">
    <subcellularLocation>
        <location evidence="1">Endomembrane system</location>
    </subcellularLocation>
</comment>
<accession>A0ABQ1EH23</accession>
<keyword evidence="3 6" id="KW-0812">Transmembrane</keyword>
<evidence type="ECO:0008006" key="9">
    <source>
        <dbReference type="Google" id="ProtNLM"/>
    </source>
</evidence>
<sequence>MRYFFGVLIGAIVGYITNWVAIQMLFRTHYEKRLFGIKLPFKSGLIPKEKARISRSVGETVGNHLLTNDVIISALGDDNIKKHLKNMIEEKIGTAKSLDKSIGEVLENKIGEYYKKLKIRLQVKASKYALSKVRNEEFIDSVSKVIMNEINITLLEKPNMLKELFSGNGFYNNVLNDIPKVIDKSKIAKYINNNINQSLEYLVSEGMKVEDIVPLEVFCSINTYIYNERNAISKQLQSILREDKVVEKLKEAIKNDVLYGMNPLVSMVLNVDSVYDKFIQVIDGYLEDDDNKILLVSCIGTMIYSFGEKQVKDVLYDIPQDSRKNLIDILFASAVEKLIITDVLEGGLKLILDKIDGFESYHHILILLAENYEDRIEKYIKSAIKTFVMSGTFEEKIYSATDVLIKEVSNTSITKLLYSYDGSLNNEVYNLMESIYDKFINEEGSNIIHIIDTPKIIEGQINFLEVDYAEKIIVDIARRQLSTLTWLGPTLGGGLGILLTILLGIGN</sequence>
<dbReference type="EMBL" id="BMBA01000009">
    <property type="protein sequence ID" value="GFZ34120.1"/>
    <property type="molecule type" value="Genomic_DNA"/>
</dbReference>
<dbReference type="PANTHER" id="PTHR35791:SF1">
    <property type="entry name" value="UPF0754 MEMBRANE PROTEIN YHEB"/>
    <property type="match status" value="1"/>
</dbReference>
<keyword evidence="5 6" id="KW-0472">Membrane</keyword>
<gene>
    <name evidence="7" type="ORF">CSC2_46460</name>
</gene>
<evidence type="ECO:0000256" key="3">
    <source>
        <dbReference type="ARBA" id="ARBA00022692"/>
    </source>
</evidence>
<evidence type="ECO:0000256" key="5">
    <source>
        <dbReference type="ARBA" id="ARBA00023136"/>
    </source>
</evidence>
<feature type="transmembrane region" description="Helical" evidence="6">
    <location>
        <begin position="486"/>
        <end position="505"/>
    </location>
</feature>
<proteinExistence type="inferred from homology"/>
<evidence type="ECO:0000256" key="2">
    <source>
        <dbReference type="ARBA" id="ARBA00008053"/>
    </source>
</evidence>
<reference evidence="7 8" key="1">
    <citation type="journal article" date="2021" name="Int. J. Syst. Evol. Microbiol.">
        <title>Clostridium zeae sp. nov., isolated from corn silage.</title>
        <authorList>
            <person name="Kobayashi H."/>
            <person name="Tanizawa Y."/>
            <person name="Yagura M."/>
            <person name="Sakamoto M."/>
            <person name="Ohkuma M."/>
            <person name="Tohno M."/>
        </authorList>
    </citation>
    <scope>NUCLEOTIDE SEQUENCE [LARGE SCALE GENOMIC DNA]</scope>
    <source>
        <strain evidence="7 8">CSC2</strain>
    </source>
</reference>
<keyword evidence="8" id="KW-1185">Reference proteome</keyword>
<dbReference type="Proteomes" id="UP000663802">
    <property type="component" value="Unassembled WGS sequence"/>
</dbReference>
<dbReference type="PANTHER" id="PTHR35791">
    <property type="entry name" value="UPF0754 MEMBRANE PROTEIN YHEB"/>
    <property type="match status" value="1"/>
</dbReference>
<comment type="similarity">
    <text evidence="2">Belongs to the UPF0754 family.</text>
</comment>
<dbReference type="Pfam" id="PF04286">
    <property type="entry name" value="DUF445"/>
    <property type="match status" value="1"/>
</dbReference>
<evidence type="ECO:0000256" key="1">
    <source>
        <dbReference type="ARBA" id="ARBA00004308"/>
    </source>
</evidence>
<dbReference type="RefSeq" id="WP_206872616.1">
    <property type="nucleotide sequence ID" value="NZ_BMBA01000009.1"/>
</dbReference>
<dbReference type="InterPro" id="IPR007383">
    <property type="entry name" value="DUF445"/>
</dbReference>
<keyword evidence="4 6" id="KW-1133">Transmembrane helix</keyword>
<organism evidence="7 8">
    <name type="scientific">Clostridium zeae</name>
    <dbReference type="NCBI Taxonomy" id="2759022"/>
    <lineage>
        <taxon>Bacteria</taxon>
        <taxon>Bacillati</taxon>
        <taxon>Bacillota</taxon>
        <taxon>Clostridia</taxon>
        <taxon>Eubacteriales</taxon>
        <taxon>Clostridiaceae</taxon>
        <taxon>Clostridium</taxon>
    </lineage>
</organism>
<protein>
    <recommendedName>
        <fullName evidence="9">DUF445 family protein</fullName>
    </recommendedName>
</protein>
<comment type="caution">
    <text evidence="7">The sequence shown here is derived from an EMBL/GenBank/DDBJ whole genome shotgun (WGS) entry which is preliminary data.</text>
</comment>
<evidence type="ECO:0000313" key="8">
    <source>
        <dbReference type="Proteomes" id="UP000663802"/>
    </source>
</evidence>
<evidence type="ECO:0000256" key="6">
    <source>
        <dbReference type="SAM" id="Phobius"/>
    </source>
</evidence>